<name>A0A1F8FLA2_9BACT</name>
<comment type="caution">
    <text evidence="1">The sequence shown here is derived from an EMBL/GenBank/DDBJ whole genome shotgun (WGS) entry which is preliminary data.</text>
</comment>
<dbReference type="EMBL" id="MGJV01000032">
    <property type="protein sequence ID" value="OGN13895.1"/>
    <property type="molecule type" value="Genomic_DNA"/>
</dbReference>
<dbReference type="InterPro" id="IPR036388">
    <property type="entry name" value="WH-like_DNA-bd_sf"/>
</dbReference>
<gene>
    <name evidence="1" type="ORF">A3J47_00725</name>
</gene>
<dbReference type="Gene3D" id="3.40.50.2020">
    <property type="match status" value="1"/>
</dbReference>
<protein>
    <recommendedName>
        <fullName evidence="3">HTH arsR-type domain-containing protein</fullName>
    </recommendedName>
</protein>
<evidence type="ECO:0000313" key="1">
    <source>
        <dbReference type="EMBL" id="OGN13895.1"/>
    </source>
</evidence>
<dbReference type="InterPro" id="IPR000836">
    <property type="entry name" value="PRTase_dom"/>
</dbReference>
<proteinExistence type="predicted"/>
<organism evidence="1 2">
    <name type="scientific">Candidatus Yanofskybacteria bacterium RIFCSPHIGHO2_02_FULL_43_22</name>
    <dbReference type="NCBI Taxonomy" id="1802681"/>
    <lineage>
        <taxon>Bacteria</taxon>
        <taxon>Candidatus Yanofskyibacteriota</taxon>
    </lineage>
</organism>
<dbReference type="SUPFAM" id="SSF53271">
    <property type="entry name" value="PRTase-like"/>
    <property type="match status" value="1"/>
</dbReference>
<dbReference type="Gene3D" id="1.10.10.10">
    <property type="entry name" value="Winged helix-like DNA-binding domain superfamily/Winged helix DNA-binding domain"/>
    <property type="match status" value="1"/>
</dbReference>
<dbReference type="InterPro" id="IPR029057">
    <property type="entry name" value="PRTase-like"/>
</dbReference>
<evidence type="ECO:0008006" key="3">
    <source>
        <dbReference type="Google" id="ProtNLM"/>
    </source>
</evidence>
<accession>A0A1F8FLA2</accession>
<evidence type="ECO:0000313" key="2">
    <source>
        <dbReference type="Proteomes" id="UP000176581"/>
    </source>
</evidence>
<dbReference type="InterPro" id="IPR036390">
    <property type="entry name" value="WH_DNA-bd_sf"/>
</dbReference>
<reference evidence="1 2" key="1">
    <citation type="journal article" date="2016" name="Nat. Commun.">
        <title>Thousands of microbial genomes shed light on interconnected biogeochemical processes in an aquifer system.</title>
        <authorList>
            <person name="Anantharaman K."/>
            <person name="Brown C.T."/>
            <person name="Hug L.A."/>
            <person name="Sharon I."/>
            <person name="Castelle C.J."/>
            <person name="Probst A.J."/>
            <person name="Thomas B.C."/>
            <person name="Singh A."/>
            <person name="Wilkins M.J."/>
            <person name="Karaoz U."/>
            <person name="Brodie E.L."/>
            <person name="Williams K.H."/>
            <person name="Hubbard S.S."/>
            <person name="Banfield J.F."/>
        </authorList>
    </citation>
    <scope>NUCLEOTIDE SEQUENCE [LARGE SCALE GENOMIC DNA]</scope>
</reference>
<dbReference type="SUPFAM" id="SSF46785">
    <property type="entry name" value="Winged helix' DNA-binding domain"/>
    <property type="match status" value="1"/>
</dbReference>
<dbReference type="AlphaFoldDB" id="A0A1F8FLA2"/>
<dbReference type="CDD" id="cd06223">
    <property type="entry name" value="PRTases_typeI"/>
    <property type="match status" value="1"/>
</dbReference>
<sequence>MLTDTKVRIVSYIKTNGQAKVKDLATHLALGNVAIHRQLKKLVAAGQLAKVGTPPKVFYVLANRTLSSPSLPANALLDNYFAYVDPTGHLNTGLAGFRIWLKNVGKVEQEQSLLKRYALDRTEANSLFNSAGLIDATVNIGRTFNNEMNLDRVFYLDFYSLPTFGKTRLGTSVLYAKQSENQEMIRQLAGEAQSKLTPLITDLGIEAVGFLPHSILRKVQFLKEFADRLNLTLPKIELIKAYPGEIRVAQKTLGRLEERIQNARETIFVNNNKTRFKRVLLIDDAVGSAATLNETARKLKNMGIAQEVYGFAIVGSLKGFEVIREV</sequence>
<dbReference type="Proteomes" id="UP000176581">
    <property type="component" value="Unassembled WGS sequence"/>
</dbReference>